<sequence>MERVRAGLRIPYDLNTWLIQEAKKQGVTKNALILQILWDWVKHNVS</sequence>
<gene>
    <name evidence="1" type="ORF">ERS852551_03618</name>
</gene>
<dbReference type="AlphaFoldDB" id="A0A174UJM5"/>
<evidence type="ECO:0000313" key="1">
    <source>
        <dbReference type="EMBL" id="CUQ22563.1"/>
    </source>
</evidence>
<dbReference type="RefSeq" id="WP_172678085.1">
    <property type="nucleotide sequence ID" value="NZ_CZBE01000038.1"/>
</dbReference>
<dbReference type="SUPFAM" id="SSF47598">
    <property type="entry name" value="Ribbon-helix-helix"/>
    <property type="match status" value="1"/>
</dbReference>
<protein>
    <submittedName>
        <fullName evidence="1">Uncharacterized protein</fullName>
    </submittedName>
</protein>
<organism evidence="1 2">
    <name type="scientific">Anaerotruncus colihominis</name>
    <dbReference type="NCBI Taxonomy" id="169435"/>
    <lineage>
        <taxon>Bacteria</taxon>
        <taxon>Bacillati</taxon>
        <taxon>Bacillota</taxon>
        <taxon>Clostridia</taxon>
        <taxon>Eubacteriales</taxon>
        <taxon>Oscillospiraceae</taxon>
        <taxon>Anaerotruncus</taxon>
    </lineage>
</organism>
<reference evidence="1 2" key="1">
    <citation type="submission" date="2015-09" db="EMBL/GenBank/DDBJ databases">
        <authorList>
            <consortium name="Pathogen Informatics"/>
        </authorList>
    </citation>
    <scope>NUCLEOTIDE SEQUENCE [LARGE SCALE GENOMIC DNA]</scope>
    <source>
        <strain evidence="1 2">2789STDY5834939</strain>
    </source>
</reference>
<name>A0A174UJM5_9FIRM</name>
<dbReference type="EMBL" id="CZBE01000038">
    <property type="protein sequence ID" value="CUQ22563.1"/>
    <property type="molecule type" value="Genomic_DNA"/>
</dbReference>
<accession>A0A174UJM5</accession>
<dbReference type="Proteomes" id="UP000095765">
    <property type="component" value="Unassembled WGS sequence"/>
</dbReference>
<dbReference type="InterPro" id="IPR010985">
    <property type="entry name" value="Ribbon_hlx_hlx"/>
</dbReference>
<dbReference type="InterPro" id="IPR013321">
    <property type="entry name" value="Arc_rbn_hlx_hlx"/>
</dbReference>
<evidence type="ECO:0000313" key="2">
    <source>
        <dbReference type="Proteomes" id="UP000095765"/>
    </source>
</evidence>
<proteinExistence type="predicted"/>
<dbReference type="Gene3D" id="1.10.1220.10">
    <property type="entry name" value="Met repressor-like"/>
    <property type="match status" value="1"/>
</dbReference>
<dbReference type="GO" id="GO:0006355">
    <property type="term" value="P:regulation of DNA-templated transcription"/>
    <property type="evidence" value="ECO:0007669"/>
    <property type="project" value="InterPro"/>
</dbReference>